<dbReference type="PRINTS" id="PR00344">
    <property type="entry name" value="BCTRLSENSOR"/>
</dbReference>
<feature type="region of interest" description="Disordered" evidence="7">
    <location>
        <begin position="414"/>
        <end position="437"/>
    </location>
</feature>
<dbReference type="EC" id="2.7.13.3" evidence="2"/>
<comment type="catalytic activity">
    <reaction evidence="1">
        <text>ATP + protein L-histidine = ADP + protein N-phospho-L-histidine.</text>
        <dbReference type="EC" id="2.7.13.3"/>
    </reaction>
</comment>
<feature type="compositionally biased region" description="Polar residues" evidence="7">
    <location>
        <begin position="415"/>
        <end position="429"/>
    </location>
</feature>
<dbReference type="InterPro" id="IPR003594">
    <property type="entry name" value="HATPase_dom"/>
</dbReference>
<dbReference type="SUPFAM" id="SSF47384">
    <property type="entry name" value="Homodimeric domain of signal transducing histidine kinase"/>
    <property type="match status" value="1"/>
</dbReference>
<keyword evidence="6" id="KW-0902">Two-component regulatory system</keyword>
<protein>
    <recommendedName>
        <fullName evidence="2">histidine kinase</fullName>
        <ecNumber evidence="2">2.7.13.3</ecNumber>
    </recommendedName>
</protein>
<keyword evidence="8" id="KW-0812">Transmembrane</keyword>
<evidence type="ECO:0000256" key="7">
    <source>
        <dbReference type="SAM" id="MobiDB-lite"/>
    </source>
</evidence>
<evidence type="ECO:0000256" key="2">
    <source>
        <dbReference type="ARBA" id="ARBA00012438"/>
    </source>
</evidence>
<dbReference type="InterPro" id="IPR003661">
    <property type="entry name" value="HisK_dim/P_dom"/>
</dbReference>
<evidence type="ECO:0000256" key="3">
    <source>
        <dbReference type="ARBA" id="ARBA00022553"/>
    </source>
</evidence>
<reference evidence="10 11" key="1">
    <citation type="submission" date="2013-11" db="EMBL/GenBank/DDBJ databases">
        <title>Single cell genomics of uncultured Tannerella BU063 (oral taxon 286).</title>
        <authorList>
            <person name="Beall C.J."/>
            <person name="Campbell A.G."/>
            <person name="Griffen A.L."/>
            <person name="Podar M."/>
            <person name="Leys E.J."/>
        </authorList>
    </citation>
    <scope>NUCLEOTIDE SEQUENCE [LARGE SCALE GENOMIC DNA]</scope>
    <source>
        <strain evidence="10">Cell 5</strain>
    </source>
</reference>
<dbReference type="CDD" id="cd00075">
    <property type="entry name" value="HATPase"/>
    <property type="match status" value="1"/>
</dbReference>
<dbReference type="Gene3D" id="1.10.287.130">
    <property type="match status" value="1"/>
</dbReference>
<feature type="transmembrane region" description="Helical" evidence="8">
    <location>
        <begin position="173"/>
        <end position="192"/>
    </location>
</feature>
<dbReference type="SMART" id="SM00388">
    <property type="entry name" value="HisKA"/>
    <property type="match status" value="1"/>
</dbReference>
<comment type="caution">
    <text evidence="10">The sequence shown here is derived from an EMBL/GenBank/DDBJ whole genome shotgun (WGS) entry which is preliminary data.</text>
</comment>
<dbReference type="EMBL" id="AYYC01000742">
    <property type="protein sequence ID" value="ETK03098.1"/>
    <property type="molecule type" value="Genomic_DNA"/>
</dbReference>
<dbReference type="GO" id="GO:0000155">
    <property type="term" value="F:phosphorelay sensor kinase activity"/>
    <property type="evidence" value="ECO:0007669"/>
    <property type="project" value="InterPro"/>
</dbReference>
<evidence type="ECO:0000256" key="5">
    <source>
        <dbReference type="ARBA" id="ARBA00022777"/>
    </source>
</evidence>
<proteinExistence type="predicted"/>
<evidence type="ECO:0000256" key="6">
    <source>
        <dbReference type="ARBA" id="ARBA00023012"/>
    </source>
</evidence>
<dbReference type="InterPro" id="IPR036890">
    <property type="entry name" value="HATPase_C_sf"/>
</dbReference>
<keyword evidence="3" id="KW-0597">Phosphoprotein</keyword>
<keyword evidence="5 10" id="KW-0418">Kinase</keyword>
<evidence type="ECO:0000313" key="10">
    <source>
        <dbReference type="EMBL" id="ETK03098.1"/>
    </source>
</evidence>
<dbReference type="InterPro" id="IPR050736">
    <property type="entry name" value="Sensor_HK_Regulatory"/>
</dbReference>
<accession>W2C7W4</accession>
<evidence type="ECO:0000259" key="9">
    <source>
        <dbReference type="PROSITE" id="PS50109"/>
    </source>
</evidence>
<dbReference type="Proteomes" id="UP000018872">
    <property type="component" value="Unassembled WGS sequence"/>
</dbReference>
<dbReference type="AlphaFoldDB" id="W2C7W4"/>
<dbReference type="SUPFAM" id="SSF55874">
    <property type="entry name" value="ATPase domain of HSP90 chaperone/DNA topoisomerase II/histidine kinase"/>
    <property type="match status" value="1"/>
</dbReference>
<organism evidence="10 11">
    <name type="scientific">Tannerella sp. oral taxon BU063 isolate Cell 5</name>
    <dbReference type="NCBI Taxonomy" id="1410950"/>
    <lineage>
        <taxon>Bacteria</taxon>
        <taxon>Pseudomonadati</taxon>
        <taxon>Bacteroidota</taxon>
        <taxon>Bacteroidia</taxon>
        <taxon>Bacteroidales</taxon>
        <taxon>Tannerellaceae</taxon>
        <taxon>Tannerella</taxon>
    </lineage>
</organism>
<feature type="domain" description="Histidine kinase" evidence="9">
    <location>
        <begin position="213"/>
        <end position="435"/>
    </location>
</feature>
<dbReference type="PATRIC" id="fig|1410950.3.peg.2584"/>
<dbReference type="PANTHER" id="PTHR43711">
    <property type="entry name" value="TWO-COMPONENT HISTIDINE KINASE"/>
    <property type="match status" value="1"/>
</dbReference>
<dbReference type="PROSITE" id="PS50109">
    <property type="entry name" value="HIS_KIN"/>
    <property type="match status" value="1"/>
</dbReference>
<name>W2C7W4_9BACT</name>
<dbReference type="InterPro" id="IPR004358">
    <property type="entry name" value="Sig_transdc_His_kin-like_C"/>
</dbReference>
<dbReference type="InterPro" id="IPR005467">
    <property type="entry name" value="His_kinase_dom"/>
</dbReference>
<dbReference type="PANTHER" id="PTHR43711:SF1">
    <property type="entry name" value="HISTIDINE KINASE 1"/>
    <property type="match status" value="1"/>
</dbReference>
<gene>
    <name evidence="10" type="ORF">T229_16090</name>
</gene>
<evidence type="ECO:0000256" key="4">
    <source>
        <dbReference type="ARBA" id="ARBA00022679"/>
    </source>
</evidence>
<dbReference type="FunFam" id="3.30.565.10:FF:000006">
    <property type="entry name" value="Sensor histidine kinase WalK"/>
    <property type="match status" value="1"/>
</dbReference>
<evidence type="ECO:0000313" key="11">
    <source>
        <dbReference type="Proteomes" id="UP000018872"/>
    </source>
</evidence>
<sequence length="437" mass="49038">MNIRRVKIVTFSSLCILLCLQVVWSVYTYKEQHHKLEKVSYTTFLSAIFKEAIERIDATFPAGVEVEAGAVRDDGTGDYVYFQDTLIKRNVPISLTRLDSFYRADLSAEDIHARTVINRINPKTGEVLESTDSTFHGSWGAITTYPEYLRRDSTEAVVAVVVSPVQDVLRRVWLLYLSSIVLIGFAAWGLYYQVKIIFDQNRLSELRETFSRTMVHDMKTPISSIITGIRMLRGGQFDSLPEKKQEIFDLVERENQHLLSLVNKVLTIAKMESGKLVLNRKQIALKPMVDELMEKYPLRSKKTVTFSVDVPDDAVVYADPSHLTECLSNLVENAEKYSGRTVHIAIAYAHDEAQASIQVSDNGVGIPQSEQARIFEKFERASIANKRSTTGTGDTGFGLGLNYVQLMMKEHGGSVTVSSEPGRGSTFTLTFPVPSET</sequence>
<dbReference type="Pfam" id="PF00512">
    <property type="entry name" value="HisKA"/>
    <property type="match status" value="1"/>
</dbReference>
<dbReference type="InterPro" id="IPR036097">
    <property type="entry name" value="HisK_dim/P_sf"/>
</dbReference>
<keyword evidence="8" id="KW-1133">Transmembrane helix</keyword>
<evidence type="ECO:0000256" key="1">
    <source>
        <dbReference type="ARBA" id="ARBA00000085"/>
    </source>
</evidence>
<keyword evidence="8" id="KW-0472">Membrane</keyword>
<dbReference type="CDD" id="cd00082">
    <property type="entry name" value="HisKA"/>
    <property type="match status" value="1"/>
</dbReference>
<dbReference type="SMART" id="SM00387">
    <property type="entry name" value="HATPase_c"/>
    <property type="match status" value="1"/>
</dbReference>
<keyword evidence="4" id="KW-0808">Transferase</keyword>
<dbReference type="Pfam" id="PF02518">
    <property type="entry name" value="HATPase_c"/>
    <property type="match status" value="1"/>
</dbReference>
<evidence type="ECO:0000256" key="8">
    <source>
        <dbReference type="SAM" id="Phobius"/>
    </source>
</evidence>
<dbReference type="Gene3D" id="3.30.565.10">
    <property type="entry name" value="Histidine kinase-like ATPase, C-terminal domain"/>
    <property type="match status" value="1"/>
</dbReference>